<protein>
    <recommendedName>
        <fullName evidence="4">HEAT repeat domain-containing protein</fullName>
    </recommendedName>
</protein>
<keyword evidence="3" id="KW-1185">Reference proteome</keyword>
<dbReference type="OrthoDB" id="268042at2"/>
<evidence type="ECO:0000256" key="1">
    <source>
        <dbReference type="ARBA" id="ARBA00045876"/>
    </source>
</evidence>
<dbReference type="Gene3D" id="1.25.10.10">
    <property type="entry name" value="Leucine-rich Repeat Variant"/>
    <property type="match status" value="1"/>
</dbReference>
<dbReference type="SUPFAM" id="SSF48371">
    <property type="entry name" value="ARM repeat"/>
    <property type="match status" value="1"/>
</dbReference>
<dbReference type="InterPro" id="IPR021133">
    <property type="entry name" value="HEAT_type_2"/>
</dbReference>
<organism evidence="2 3">
    <name type="scientific">Candidatus Jettenia caeni</name>
    <dbReference type="NCBI Taxonomy" id="247490"/>
    <lineage>
        <taxon>Bacteria</taxon>
        <taxon>Pseudomonadati</taxon>
        <taxon>Planctomycetota</taxon>
        <taxon>Candidatus Brocadiia</taxon>
        <taxon>Candidatus Brocadiales</taxon>
        <taxon>Candidatus Brocadiaceae</taxon>
        <taxon>Candidatus Jettenia</taxon>
    </lineage>
</organism>
<dbReference type="eggNOG" id="COG1413">
    <property type="taxonomic scope" value="Bacteria"/>
</dbReference>
<dbReference type="PANTHER" id="PTHR12697">
    <property type="entry name" value="PBS LYASE HEAT-LIKE PROTEIN"/>
    <property type="match status" value="1"/>
</dbReference>
<comment type="function">
    <text evidence="1">Catalyzes the hydroxylation of the N(6)-(4-aminobutyl)-L-lysine intermediate produced by deoxyhypusine synthase/DHPS on a critical lysine of the eukaryotic translation initiation factor 5A/eIF-5A. This is the second step of the post-translational modification of that lysine into an unusual amino acid residue named hypusine. Hypusination is unique to mature eIF-5A factor and is essential for its function.</text>
</comment>
<dbReference type="STRING" id="247490.KSU1_B0386"/>
<dbReference type="InterPro" id="IPR004155">
    <property type="entry name" value="PBS_lyase_HEAT"/>
</dbReference>
<dbReference type="GO" id="GO:0016491">
    <property type="term" value="F:oxidoreductase activity"/>
    <property type="evidence" value="ECO:0007669"/>
    <property type="project" value="TreeGrafter"/>
</dbReference>
<sequence length="286" mass="31757">MITFYHRIKKAVFVGILTALVFLLASPGNPHQILRAETPAEEEAFGIRFSDGRLSAKLKNSPLKEVLKEIMSQSKSKIWVHELSGEAVTIEFQDIPIREGIHKILKDKNYAFIYAPREIQEGKLCVIGASKSNEFFMDEIEEPQERHQQFTERDDREMVSFDSLAKDALENEDAEKREEAIIALGESKDKKAVEVISKVLTNDANEDVRLSAIDALLTVGDSSIIQPLSLALKDQKPSVRESAIEALGAVGDASAIESIKNALNDQDDAVRELAKETLAEIIGENP</sequence>
<accession>I3IHP8</accession>
<evidence type="ECO:0000313" key="2">
    <source>
        <dbReference type="EMBL" id="GAB61243.1"/>
    </source>
</evidence>
<reference evidence="2 3" key="1">
    <citation type="journal article" date="2012" name="FEBS Lett.">
        <title>Anammox organism KSU-1 expresses a NirK-type copper-containing nitrite reductase instead of a NirS-type with cytochrome cd1.</title>
        <authorList>
            <person name="Hira D."/>
            <person name="Toh H."/>
            <person name="Migita C.T."/>
            <person name="Okubo H."/>
            <person name="Nishiyama T."/>
            <person name="Hattori M."/>
            <person name="Furukawa K."/>
            <person name="Fujii T."/>
        </authorList>
    </citation>
    <scope>NUCLEOTIDE SEQUENCE [LARGE SCALE GENOMIC DNA]</scope>
</reference>
<comment type="caution">
    <text evidence="2">The sequence shown here is derived from an EMBL/GenBank/DDBJ whole genome shotgun (WGS) entry which is preliminary data.</text>
</comment>
<evidence type="ECO:0000313" key="3">
    <source>
        <dbReference type="Proteomes" id="UP000002985"/>
    </source>
</evidence>
<dbReference type="AlphaFoldDB" id="I3IHP8"/>
<dbReference type="EMBL" id="BAFH01000002">
    <property type="protein sequence ID" value="GAB61243.1"/>
    <property type="molecule type" value="Genomic_DNA"/>
</dbReference>
<gene>
    <name evidence="2" type="ORF">KSU1_B0386</name>
</gene>
<dbReference type="PANTHER" id="PTHR12697:SF38">
    <property type="entry name" value="PBS LYASE HEAT DOMAIN PROTEIN REPEAT-CONTAINING PROTEIN"/>
    <property type="match status" value="1"/>
</dbReference>
<dbReference type="Proteomes" id="UP000002985">
    <property type="component" value="Unassembled WGS sequence"/>
</dbReference>
<dbReference type="InterPro" id="IPR011989">
    <property type="entry name" value="ARM-like"/>
</dbReference>
<name>I3IHP8_9BACT</name>
<dbReference type="SMART" id="SM00567">
    <property type="entry name" value="EZ_HEAT"/>
    <property type="match status" value="3"/>
</dbReference>
<evidence type="ECO:0008006" key="4">
    <source>
        <dbReference type="Google" id="ProtNLM"/>
    </source>
</evidence>
<dbReference type="InterPro" id="IPR016024">
    <property type="entry name" value="ARM-type_fold"/>
</dbReference>
<proteinExistence type="predicted"/>
<dbReference type="PROSITE" id="PS50077">
    <property type="entry name" value="HEAT_REPEAT"/>
    <property type="match status" value="1"/>
</dbReference>
<dbReference type="Pfam" id="PF13646">
    <property type="entry name" value="HEAT_2"/>
    <property type="match status" value="1"/>
</dbReference>